<feature type="region of interest" description="Disordered" evidence="1">
    <location>
        <begin position="1"/>
        <end position="29"/>
    </location>
</feature>
<dbReference type="EMBL" id="CP159872">
    <property type="protein sequence ID" value="XCM83406.1"/>
    <property type="molecule type" value="Genomic_DNA"/>
</dbReference>
<dbReference type="KEGG" id="kcm:ABWK59_33020"/>
<accession>A0AAU8K3W9</accession>
<gene>
    <name evidence="2" type="ORF">ABWK59_33020</name>
</gene>
<name>A0AAU8K3W9_9ACTN</name>
<evidence type="ECO:0000313" key="2">
    <source>
        <dbReference type="EMBL" id="XCM83406.1"/>
    </source>
</evidence>
<protein>
    <submittedName>
        <fullName evidence="2">Uncharacterized protein</fullName>
    </submittedName>
</protein>
<dbReference type="RefSeq" id="WP_354644342.1">
    <property type="nucleotide sequence ID" value="NZ_CP159872.1"/>
</dbReference>
<sequence length="59" mass="6517">MKPGQQPASPQDADHDCDHDDGPEIGWEGRAERTCGWTLETQFADGDCIKADHDCDTDQ</sequence>
<reference evidence="2" key="1">
    <citation type="submission" date="2024-06" db="EMBL/GenBank/DDBJ databases">
        <title>The genome sequences of Kitasatospora sp. strain HUAS MG31.</title>
        <authorList>
            <person name="Mo P."/>
        </authorList>
    </citation>
    <scope>NUCLEOTIDE SEQUENCE</scope>
    <source>
        <strain evidence="2">HUAS MG31</strain>
    </source>
</reference>
<proteinExistence type="predicted"/>
<organism evidence="2">
    <name type="scientific">Kitasatospora camelliae</name>
    <dbReference type="NCBI Taxonomy" id="3156397"/>
    <lineage>
        <taxon>Bacteria</taxon>
        <taxon>Bacillati</taxon>
        <taxon>Actinomycetota</taxon>
        <taxon>Actinomycetes</taxon>
        <taxon>Kitasatosporales</taxon>
        <taxon>Streptomycetaceae</taxon>
        <taxon>Kitasatospora</taxon>
    </lineage>
</organism>
<dbReference type="AlphaFoldDB" id="A0AAU8K3W9"/>
<feature type="compositionally biased region" description="Basic and acidic residues" evidence="1">
    <location>
        <begin position="12"/>
        <end position="29"/>
    </location>
</feature>
<evidence type="ECO:0000256" key="1">
    <source>
        <dbReference type="SAM" id="MobiDB-lite"/>
    </source>
</evidence>